<dbReference type="Pfam" id="PF13186">
    <property type="entry name" value="SPASM"/>
    <property type="match status" value="1"/>
</dbReference>
<dbReference type="SFLD" id="SFLDG01384">
    <property type="entry name" value="thioether_bond_formation_requi"/>
    <property type="match status" value="1"/>
</dbReference>
<evidence type="ECO:0000313" key="10">
    <source>
        <dbReference type="EMBL" id="MDN0024886.1"/>
    </source>
</evidence>
<dbReference type="InterPro" id="IPR034491">
    <property type="entry name" value="Anaerob_Ser_sulfatase-maturase"/>
</dbReference>
<dbReference type="InterPro" id="IPR023885">
    <property type="entry name" value="4Fe4S-binding_SPASM_dom"/>
</dbReference>
<dbReference type="EMBL" id="JAUEIE010000003">
    <property type="protein sequence ID" value="MDN0022287.1"/>
    <property type="molecule type" value="Genomic_DNA"/>
</dbReference>
<dbReference type="SFLD" id="SFLDG01072">
    <property type="entry name" value="dehydrogenase_like"/>
    <property type="match status" value="1"/>
</dbReference>
<dbReference type="GO" id="GO:0016491">
    <property type="term" value="F:oxidoreductase activity"/>
    <property type="evidence" value="ECO:0007669"/>
    <property type="project" value="InterPro"/>
</dbReference>
<evidence type="ECO:0000313" key="11">
    <source>
        <dbReference type="Proteomes" id="UP001167831"/>
    </source>
</evidence>
<evidence type="ECO:0000256" key="6">
    <source>
        <dbReference type="ARBA" id="ARBA00023014"/>
    </source>
</evidence>
<dbReference type="PANTHER" id="PTHR43273:SF3">
    <property type="entry name" value="ANAEROBIC SULFATASE-MATURATING ENZYME HOMOLOG ASLB-RELATED"/>
    <property type="match status" value="1"/>
</dbReference>
<keyword evidence="2" id="KW-0004">4Fe-4S</keyword>
<dbReference type="GO" id="GO:0051539">
    <property type="term" value="F:4 iron, 4 sulfur cluster binding"/>
    <property type="evidence" value="ECO:0007669"/>
    <property type="project" value="UniProtKB-KW"/>
</dbReference>
<dbReference type="PROSITE" id="PS51918">
    <property type="entry name" value="RADICAL_SAM"/>
    <property type="match status" value="1"/>
</dbReference>
<dbReference type="NCBIfam" id="TIGR04085">
    <property type="entry name" value="rSAM_more_4Fe4S"/>
    <property type="match status" value="1"/>
</dbReference>
<dbReference type="NCBIfam" id="NF010308">
    <property type="entry name" value="PRK13745.1"/>
    <property type="match status" value="1"/>
</dbReference>
<dbReference type="SFLD" id="SFLDF00285">
    <property type="entry name" value="anaerobic_Ser-type_sulfatase-m"/>
    <property type="match status" value="1"/>
</dbReference>
<dbReference type="EMBL" id="JAUEIF010000003">
    <property type="protein sequence ID" value="MDN0024886.1"/>
    <property type="molecule type" value="Genomic_DNA"/>
</dbReference>
<dbReference type="InterPro" id="IPR013785">
    <property type="entry name" value="Aldolase_TIM"/>
</dbReference>
<keyword evidence="5" id="KW-0408">Iron</keyword>
<evidence type="ECO:0000313" key="9">
    <source>
        <dbReference type="EMBL" id="MDN0022287.1"/>
    </source>
</evidence>
<evidence type="ECO:0000256" key="2">
    <source>
        <dbReference type="ARBA" id="ARBA00022485"/>
    </source>
</evidence>
<accession>A0AAW7JSQ7</accession>
<keyword evidence="11" id="KW-1185">Reference proteome</keyword>
<dbReference type="Proteomes" id="UP001168478">
    <property type="component" value="Unassembled WGS sequence"/>
</dbReference>
<comment type="cofactor">
    <cofactor evidence="1">
        <name>[4Fe-4S] cluster</name>
        <dbReference type="ChEBI" id="CHEBI:49883"/>
    </cofactor>
</comment>
<dbReference type="CDD" id="cd21120">
    <property type="entry name" value="SPASM_anSME"/>
    <property type="match status" value="1"/>
</dbReference>
<protein>
    <submittedName>
        <fullName evidence="10">Anaerobic sulfatase-maturation protein</fullName>
    </submittedName>
</protein>
<dbReference type="AlphaFoldDB" id="A0AAW7JSQ7"/>
<evidence type="ECO:0000256" key="4">
    <source>
        <dbReference type="ARBA" id="ARBA00022723"/>
    </source>
</evidence>
<evidence type="ECO:0000256" key="5">
    <source>
        <dbReference type="ARBA" id="ARBA00023004"/>
    </source>
</evidence>
<dbReference type="GO" id="GO:0046872">
    <property type="term" value="F:metal ion binding"/>
    <property type="evidence" value="ECO:0007669"/>
    <property type="project" value="UniProtKB-KW"/>
</dbReference>
<name>A0AAW7JSQ7_9BACT</name>
<reference evidence="10" key="2">
    <citation type="submission" date="2023-08" db="EMBL/GenBank/DDBJ databases">
        <title>Identification and characterization of horizontal gene transfer across gut microbiota members of farm animals based on homology search.</title>
        <authorList>
            <person name="Schwarzerova J."/>
            <person name="Nykrynova M."/>
            <person name="Jureckova K."/>
            <person name="Cejkova D."/>
            <person name="Rychlik I."/>
        </authorList>
    </citation>
    <scope>NUCLEOTIDE SEQUENCE</scope>
    <source>
        <strain evidence="10">ET15</strain>
        <strain evidence="9">ET37</strain>
    </source>
</reference>
<dbReference type="CDD" id="cd01335">
    <property type="entry name" value="Radical_SAM"/>
    <property type="match status" value="1"/>
</dbReference>
<keyword evidence="4" id="KW-0479">Metal-binding</keyword>
<evidence type="ECO:0000256" key="3">
    <source>
        <dbReference type="ARBA" id="ARBA00022691"/>
    </source>
</evidence>
<dbReference type="NCBIfam" id="TIGR03942">
    <property type="entry name" value="sulfatase_rSAM"/>
    <property type="match status" value="1"/>
</dbReference>
<dbReference type="InterPro" id="IPR023867">
    <property type="entry name" value="Sulphatase_maturase_rSAM"/>
</dbReference>
<dbReference type="SUPFAM" id="SSF102114">
    <property type="entry name" value="Radical SAM enzymes"/>
    <property type="match status" value="1"/>
</dbReference>
<feature type="domain" description="Radical SAM core" evidence="8">
    <location>
        <begin position="5"/>
        <end position="241"/>
    </location>
</feature>
<keyword evidence="6" id="KW-0411">Iron-sulfur</keyword>
<comment type="similarity">
    <text evidence="7">Belongs to the radical SAM superfamily. Anaerobic sulfatase-maturating enzyme family.</text>
</comment>
<organism evidence="10 12">
    <name type="scientific">Leyella lascolaii</name>
    <dbReference type="NCBI Taxonomy" id="1776379"/>
    <lineage>
        <taxon>Bacteria</taxon>
        <taxon>Pseudomonadati</taxon>
        <taxon>Bacteroidota</taxon>
        <taxon>Bacteroidia</taxon>
        <taxon>Bacteroidales</taxon>
        <taxon>Prevotellaceae</taxon>
        <taxon>Leyella</taxon>
    </lineage>
</organism>
<dbReference type="PANTHER" id="PTHR43273">
    <property type="entry name" value="ANAEROBIC SULFATASE-MATURATING ENZYME HOMOLOG ASLB-RELATED"/>
    <property type="match status" value="1"/>
</dbReference>
<dbReference type="SFLD" id="SFLDS00029">
    <property type="entry name" value="Radical_SAM"/>
    <property type="match status" value="1"/>
</dbReference>
<dbReference type="Proteomes" id="UP001167831">
    <property type="component" value="Unassembled WGS sequence"/>
</dbReference>
<reference evidence="10" key="1">
    <citation type="submission" date="2023-06" db="EMBL/GenBank/DDBJ databases">
        <authorList>
            <person name="Zeman M."/>
            <person name="Kubasova T."/>
            <person name="Jahodarova E."/>
            <person name="Nykrynova M."/>
            <person name="Rychlik I."/>
        </authorList>
    </citation>
    <scope>NUCLEOTIDE SEQUENCE</scope>
    <source>
        <strain evidence="10">ET15</strain>
        <strain evidence="9">ET37</strain>
    </source>
</reference>
<dbReference type="SFLD" id="SFLDG01386">
    <property type="entry name" value="main_SPASM_domain-containing"/>
    <property type="match status" value="1"/>
</dbReference>
<dbReference type="Pfam" id="PF04055">
    <property type="entry name" value="Radical_SAM"/>
    <property type="match status" value="1"/>
</dbReference>
<dbReference type="InterPro" id="IPR047207">
    <property type="entry name" value="SPASM_anSME"/>
</dbReference>
<proteinExistence type="inferred from homology"/>
<dbReference type="InterPro" id="IPR007197">
    <property type="entry name" value="rSAM"/>
</dbReference>
<dbReference type="InterPro" id="IPR058240">
    <property type="entry name" value="rSAM_sf"/>
</dbReference>
<gene>
    <name evidence="9" type="ORF">QVN81_04500</name>
    <name evidence="10" type="ORF">QVN84_05035</name>
</gene>
<sequence length="427" mass="48890">MPTYAPFAHPLYVMLKPAGSLCNLNCDYCYYTEKGDMYRSCGAGNRMTISDDLLEKFTRQYIEAQTQPQVLFTWHGGEPLMRPISFYEKALRLQRQYARGHIIDNCLQTNGTLLTDEWCEFFRRNNFLIGISIDGPKEFHDEYRRTRTGGPSFDKVMRGIRLLNKHGVEWNAMAVVNDFNADYPLEFYRFFKDIGARYIQFAPIIERLLPHSDGRHLASPADRCAEGQTAPFSVTAEQYGSFVCSVFDEWVRNDVGSIFVQLFDSTLALWAGQQPGVCAMAESCGHAAVMEFNGDVYPCDHFVFPEYRLGNIHTETLTSMMYGRRQQEFGEAKRAGLPGQCRECGWLKVCNGGCPKDRFLTTADGEPGLNYMCSAYRRYFAHTTPYMDFMRNELLNRRPPANVMQWARTRDTHGDCPQEAPPQSVND</sequence>
<dbReference type="SFLD" id="SFLDG01067">
    <property type="entry name" value="SPASM/twitch_domain_containing"/>
    <property type="match status" value="1"/>
</dbReference>
<evidence type="ECO:0000313" key="12">
    <source>
        <dbReference type="Proteomes" id="UP001168478"/>
    </source>
</evidence>
<comment type="caution">
    <text evidence="10">The sequence shown here is derived from an EMBL/GenBank/DDBJ whole genome shotgun (WGS) entry which is preliminary data.</text>
</comment>
<keyword evidence="3" id="KW-0949">S-adenosyl-L-methionine</keyword>
<evidence type="ECO:0000259" key="8">
    <source>
        <dbReference type="PROSITE" id="PS51918"/>
    </source>
</evidence>
<dbReference type="RefSeq" id="WP_289824886.1">
    <property type="nucleotide sequence ID" value="NZ_JAUEIE010000003.1"/>
</dbReference>
<evidence type="ECO:0000256" key="7">
    <source>
        <dbReference type="ARBA" id="ARBA00023601"/>
    </source>
</evidence>
<dbReference type="Gene3D" id="3.20.20.70">
    <property type="entry name" value="Aldolase class I"/>
    <property type="match status" value="1"/>
</dbReference>
<evidence type="ECO:0000256" key="1">
    <source>
        <dbReference type="ARBA" id="ARBA00001966"/>
    </source>
</evidence>